<dbReference type="KEGG" id="bdr:105223907"/>
<dbReference type="AlphaFoldDB" id="A0A034VTL3"/>
<feature type="compositionally biased region" description="Low complexity" evidence="1">
    <location>
        <begin position="180"/>
        <end position="204"/>
    </location>
</feature>
<evidence type="ECO:0000256" key="1">
    <source>
        <dbReference type="SAM" id="MobiDB-lite"/>
    </source>
</evidence>
<dbReference type="RefSeq" id="XP_019844998.2">
    <property type="nucleotide sequence ID" value="XM_019989439.3"/>
</dbReference>
<reference evidence="3" key="1">
    <citation type="journal article" date="2014" name="BMC Genomics">
        <title>Characterizing the developmental transcriptome of the oriental fruit fly, Bactrocera dorsalis (Diptera: Tephritidae) through comparative genomic analysis with Drosophila melanogaster utilizing modENCODE datasets.</title>
        <authorList>
            <person name="Geib S.M."/>
            <person name="Calla B."/>
            <person name="Hall B."/>
            <person name="Hou S."/>
            <person name="Manoukis N.C."/>
        </authorList>
    </citation>
    <scope>NUCLEOTIDE SEQUENCE</scope>
    <source>
        <strain evidence="3">Punador</strain>
    </source>
</reference>
<feature type="compositionally biased region" description="Low complexity" evidence="1">
    <location>
        <begin position="227"/>
        <end position="251"/>
    </location>
</feature>
<proteinExistence type="predicted"/>
<dbReference type="OrthoDB" id="8026967at2759"/>
<dbReference type="EMBL" id="GAKP01013171">
    <property type="protein sequence ID" value="JAC45781.1"/>
    <property type="molecule type" value="Transcribed_RNA"/>
</dbReference>
<feature type="region of interest" description="Disordered" evidence="1">
    <location>
        <begin position="175"/>
        <end position="204"/>
    </location>
</feature>
<dbReference type="EMBL" id="GAKP01013173">
    <property type="protein sequence ID" value="JAC45779.1"/>
    <property type="molecule type" value="Transcribed_RNA"/>
</dbReference>
<name>A0A034VTL3_BACDO</name>
<keyword evidence="2" id="KW-0732">Signal</keyword>
<evidence type="ECO:0000313" key="3">
    <source>
        <dbReference type="EMBL" id="JAC45779.1"/>
    </source>
</evidence>
<feature type="region of interest" description="Disordered" evidence="1">
    <location>
        <begin position="221"/>
        <end position="251"/>
    </location>
</feature>
<evidence type="ECO:0000256" key="2">
    <source>
        <dbReference type="SAM" id="SignalP"/>
    </source>
</evidence>
<sequence>MIIVLLLLFQSLCLYCQRLVLHIHDRWINPKNSRLLKEAAETSSAATRKLLLEQYHTGGLESNKQPRKRNNLSACGGEPDGAGGILAEACRFCANSPQGYCCHHFHLQKLEIQKAHKQQLQQSSGYLSTQNRSRFWQPLCGGSTSTTLEQTWAQRRQQRKVSRELKRNLKNRLTVTTARQHQTQLQQQQQHEQQQNPMQKQYQLQRQYLRRQQYEEFMRARNAGNNSSSSSSSSSSPLWDTSTSNSSSGYQSPFASVYNVNGSLSDIDTTDSGLATSIESVAYYGVEEAGSVEELSPSLAVELELATAKTSTITTTYL</sequence>
<feature type="signal peptide" evidence="2">
    <location>
        <begin position="1"/>
        <end position="16"/>
    </location>
</feature>
<dbReference type="GeneID" id="105223907"/>
<organism evidence="3">
    <name type="scientific">Bactrocera dorsalis</name>
    <name type="common">Oriental fruit fly</name>
    <name type="synonym">Dacus dorsalis</name>
    <dbReference type="NCBI Taxonomy" id="27457"/>
    <lineage>
        <taxon>Eukaryota</taxon>
        <taxon>Metazoa</taxon>
        <taxon>Ecdysozoa</taxon>
        <taxon>Arthropoda</taxon>
        <taxon>Hexapoda</taxon>
        <taxon>Insecta</taxon>
        <taxon>Pterygota</taxon>
        <taxon>Neoptera</taxon>
        <taxon>Endopterygota</taxon>
        <taxon>Diptera</taxon>
        <taxon>Brachycera</taxon>
        <taxon>Muscomorpha</taxon>
        <taxon>Tephritoidea</taxon>
        <taxon>Tephritidae</taxon>
        <taxon>Bactrocera</taxon>
        <taxon>Bactrocera</taxon>
    </lineage>
</organism>
<protein>
    <submittedName>
        <fullName evidence="3">Uncharacterized protein</fullName>
    </submittedName>
</protein>
<accession>A0A034VTL3</accession>
<feature type="chain" id="PRO_5007369100" evidence="2">
    <location>
        <begin position="17"/>
        <end position="318"/>
    </location>
</feature>